<evidence type="ECO:0000256" key="4">
    <source>
        <dbReference type="ARBA" id="ARBA00022840"/>
    </source>
</evidence>
<dbReference type="GO" id="GO:0016020">
    <property type="term" value="C:membrane"/>
    <property type="evidence" value="ECO:0007669"/>
    <property type="project" value="InterPro"/>
</dbReference>
<dbReference type="CDD" id="cd03220">
    <property type="entry name" value="ABC_KpsT_Wzt"/>
    <property type="match status" value="1"/>
</dbReference>
<sequence>MSETSMNINNEGTATTTERSDDVVLSVKHVGKYFRLPTEQATGLKQAFINWTKGIKGYKEQHVLHDINFDVHRGDFFGIVGRNGSGKSTLLKIISGIYVPDGGSVEVNGTLVPFIELGVGFNPELTGRENVYLNGALFGFSHDEIAAMYDDIVEFAELEEFMDQKLKNYSSGMQVRLAFSVAIKAQGDILVLDEVLAVGDEAFQRKCDDYFTKVKKDPNKTVILVTHSMDSVKKYCNKAILIKDGDIIVNGNKEDAANRYTLENLKAEAKKRDEEKKDDDGYAEGLNSRCPILRINPQTSLVCKSSDTFRFDVEYDFNEDTDFYLAIALHDLRRGGVAYDTGSKTLKMKKRGHQTVHYEMPLNVFNNGDFRLVASLRTPSVANPKSTDMVAFTNDANSCAFVIRDGRNREYALLSDRAIEITQIA</sequence>
<comment type="caution">
    <text evidence="5">The sequence shown here is derived from an EMBL/GenBank/DDBJ whole genome shotgun (WGS) entry which is preliminary data.</text>
</comment>
<dbReference type="EMBL" id="SHRR01000034">
    <property type="protein sequence ID" value="TCE83423.1"/>
    <property type="molecule type" value="Genomic_DNA"/>
</dbReference>
<dbReference type="PANTHER" id="PTHR46743:SF2">
    <property type="entry name" value="TEICHOIC ACIDS EXPORT ATP-BINDING PROTEIN TAGH"/>
    <property type="match status" value="1"/>
</dbReference>
<dbReference type="AlphaFoldDB" id="A0A4V2N4J7"/>
<reference evidence="5 6" key="1">
    <citation type="journal article" date="2018" name="Sci. Rep.">
        <title>Genomic diversity and distribution of Bifidobacterium longum subsp. longum across the human lifespan.</title>
        <authorList>
            <person name="Odamaki T."/>
            <person name="Bottacini F."/>
            <person name="Kato K."/>
            <person name="Mitsuyama E."/>
            <person name="Yoshida K."/>
            <person name="Horigome A."/>
            <person name="Xiao J.Z."/>
            <person name="van Sinderen D."/>
        </authorList>
    </citation>
    <scope>NUCLEOTIDE SEQUENCE [LARGE SCALE GENOMIC DNA]</scope>
    <source>
        <strain evidence="5 6">MCC10070</strain>
    </source>
</reference>
<dbReference type="PROSITE" id="PS00211">
    <property type="entry name" value="ABC_TRANSPORTER_1"/>
    <property type="match status" value="1"/>
</dbReference>
<dbReference type="InterPro" id="IPR003439">
    <property type="entry name" value="ABC_transporter-like_ATP-bd"/>
</dbReference>
<gene>
    <name evidence="5" type="ORF">MCC10070_1946</name>
</gene>
<keyword evidence="3" id="KW-0547">Nucleotide-binding</keyword>
<dbReference type="RefSeq" id="WP_014485273.1">
    <property type="nucleotide sequence ID" value="NZ_BCYJ01000061.1"/>
</dbReference>
<dbReference type="InterPro" id="IPR003593">
    <property type="entry name" value="AAA+_ATPase"/>
</dbReference>
<evidence type="ECO:0000313" key="6">
    <source>
        <dbReference type="Proteomes" id="UP000291814"/>
    </source>
</evidence>
<dbReference type="Proteomes" id="UP000291814">
    <property type="component" value="Unassembled WGS sequence"/>
</dbReference>
<keyword evidence="2" id="KW-0813">Transport</keyword>
<dbReference type="InterPro" id="IPR050683">
    <property type="entry name" value="Bact_Polysacc_Export_ATP-bd"/>
</dbReference>
<dbReference type="GO" id="GO:0005524">
    <property type="term" value="F:ATP binding"/>
    <property type="evidence" value="ECO:0007669"/>
    <property type="project" value="UniProtKB-KW"/>
</dbReference>
<dbReference type="PANTHER" id="PTHR46743">
    <property type="entry name" value="TEICHOIC ACIDS EXPORT ATP-BINDING PROTEIN TAGH"/>
    <property type="match status" value="1"/>
</dbReference>
<keyword evidence="4 5" id="KW-0067">ATP-binding</keyword>
<proteinExistence type="inferred from homology"/>
<comment type="similarity">
    <text evidence="1">Belongs to the ABC transporter superfamily.</text>
</comment>
<dbReference type="SMART" id="SM00382">
    <property type="entry name" value="AAA"/>
    <property type="match status" value="1"/>
</dbReference>
<evidence type="ECO:0000256" key="3">
    <source>
        <dbReference type="ARBA" id="ARBA00022741"/>
    </source>
</evidence>
<evidence type="ECO:0000256" key="2">
    <source>
        <dbReference type="ARBA" id="ARBA00022448"/>
    </source>
</evidence>
<dbReference type="GO" id="GO:0016887">
    <property type="term" value="F:ATP hydrolysis activity"/>
    <property type="evidence" value="ECO:0007669"/>
    <property type="project" value="InterPro"/>
</dbReference>
<dbReference type="SUPFAM" id="SSF52540">
    <property type="entry name" value="P-loop containing nucleoside triphosphate hydrolases"/>
    <property type="match status" value="1"/>
</dbReference>
<dbReference type="Pfam" id="PF00005">
    <property type="entry name" value="ABC_tran"/>
    <property type="match status" value="1"/>
</dbReference>
<dbReference type="InterPro" id="IPR015860">
    <property type="entry name" value="ABC_transpr_TagH-like"/>
</dbReference>
<dbReference type="GO" id="GO:0140359">
    <property type="term" value="F:ABC-type transporter activity"/>
    <property type="evidence" value="ECO:0007669"/>
    <property type="project" value="InterPro"/>
</dbReference>
<accession>A0A4V2N4J7</accession>
<dbReference type="InterPro" id="IPR027417">
    <property type="entry name" value="P-loop_NTPase"/>
</dbReference>
<evidence type="ECO:0000256" key="1">
    <source>
        <dbReference type="ARBA" id="ARBA00005417"/>
    </source>
</evidence>
<name>A0A4V2N4J7_BIFLL</name>
<evidence type="ECO:0000313" key="5">
    <source>
        <dbReference type="EMBL" id="TCE83423.1"/>
    </source>
</evidence>
<protein>
    <submittedName>
        <fullName evidence="5">ABC transporter ATP-binding protein</fullName>
    </submittedName>
</protein>
<dbReference type="PROSITE" id="PS50893">
    <property type="entry name" value="ABC_TRANSPORTER_2"/>
    <property type="match status" value="1"/>
</dbReference>
<organism evidence="5 6">
    <name type="scientific">Bifidobacterium longum subsp. longum</name>
    <dbReference type="NCBI Taxonomy" id="1679"/>
    <lineage>
        <taxon>Bacteria</taxon>
        <taxon>Bacillati</taxon>
        <taxon>Actinomycetota</taxon>
        <taxon>Actinomycetes</taxon>
        <taxon>Bifidobacteriales</taxon>
        <taxon>Bifidobacteriaceae</taxon>
        <taxon>Bifidobacterium</taxon>
    </lineage>
</organism>
<dbReference type="InterPro" id="IPR017871">
    <property type="entry name" value="ABC_transporter-like_CS"/>
</dbReference>
<dbReference type="Gene3D" id="3.40.50.300">
    <property type="entry name" value="P-loop containing nucleotide triphosphate hydrolases"/>
    <property type="match status" value="1"/>
</dbReference>